<organism evidence="1">
    <name type="scientific">marine sediment metagenome</name>
    <dbReference type="NCBI Taxonomy" id="412755"/>
    <lineage>
        <taxon>unclassified sequences</taxon>
        <taxon>metagenomes</taxon>
        <taxon>ecological metagenomes</taxon>
    </lineage>
</organism>
<feature type="non-terminal residue" evidence="1">
    <location>
        <position position="1"/>
    </location>
</feature>
<accession>A0A0F8WTB6</accession>
<name>A0A0F8WTB6_9ZZZZ</name>
<reference evidence="1" key="1">
    <citation type="journal article" date="2015" name="Nature">
        <title>Complex archaea that bridge the gap between prokaryotes and eukaryotes.</title>
        <authorList>
            <person name="Spang A."/>
            <person name="Saw J.H."/>
            <person name="Jorgensen S.L."/>
            <person name="Zaremba-Niedzwiedzka K."/>
            <person name="Martijn J."/>
            <person name="Lind A.E."/>
            <person name="van Eijk R."/>
            <person name="Schleper C."/>
            <person name="Guy L."/>
            <person name="Ettema T.J."/>
        </authorList>
    </citation>
    <scope>NUCLEOTIDE SEQUENCE</scope>
</reference>
<proteinExistence type="predicted"/>
<sequence>NMSYMINLDRLIIRYIDKYNNVSSAPILNTTYGSETSATVELNITEDANAYGLEIDIWGTNSSAVCNGTIDVNYTETNNHYVKANMSKLDIRVYDLEGNWDAAYGNVFVEVENGTTGDLITTLLTTDEGIAKGQKNPDLDFWYLNYNISSNIPQLYNFTLHYAGSQRNFNVSSDQYTTPAGKYLNHFNYSLIRNTTIEFKIQLNIANFSTRFQNDTVIGGNTKEWRQNFTFRAKFMSTENKLDTPPSWSPVTSPDYVIWEIQDSLADVTFFSGIMNQEADGYYNYTFDSTSLVGGENYFFIVYAFF</sequence>
<gene>
    <name evidence="1" type="ORF">LCGC14_3113740</name>
</gene>
<dbReference type="EMBL" id="LAZR01067454">
    <property type="protein sequence ID" value="KKK51560.1"/>
    <property type="molecule type" value="Genomic_DNA"/>
</dbReference>
<evidence type="ECO:0000313" key="1">
    <source>
        <dbReference type="EMBL" id="KKK51560.1"/>
    </source>
</evidence>
<dbReference type="AlphaFoldDB" id="A0A0F8WTB6"/>
<comment type="caution">
    <text evidence="1">The sequence shown here is derived from an EMBL/GenBank/DDBJ whole genome shotgun (WGS) entry which is preliminary data.</text>
</comment>
<protein>
    <submittedName>
        <fullName evidence="1">Uncharacterized protein</fullName>
    </submittedName>
</protein>